<reference evidence="1 2" key="1">
    <citation type="submission" date="2017-02" db="EMBL/GenBank/DDBJ databases">
        <title>Complete genome sequences of Mycobacterium kansasii strains isolated from rhesus macaques.</title>
        <authorList>
            <person name="Panda A."/>
            <person name="Nagaraj S."/>
            <person name="Zhao X."/>
            <person name="Tettelin H."/>
            <person name="Detolla L.J."/>
        </authorList>
    </citation>
    <scope>NUCLEOTIDE SEQUENCE [LARGE SCALE GENOMIC DNA]</scope>
    <source>
        <strain evidence="1 2">11-3469</strain>
    </source>
</reference>
<dbReference type="AlphaFoldDB" id="A0A1V3X666"/>
<dbReference type="Proteomes" id="UP000188532">
    <property type="component" value="Unassembled WGS sequence"/>
</dbReference>
<gene>
    <name evidence="1" type="ORF">BZL29_4417</name>
</gene>
<sequence length="88" mass="10220">MRPPPIIATWDRARTTLSVHEARTGFIVRYARWPGAHRTSHGRRRRRHSVRDLIGAHNVTVFSFARRAFLFPVYCEAARDAPYFGAQE</sequence>
<dbReference type="EMBL" id="MVBN01000004">
    <property type="protein sequence ID" value="OOK74719.1"/>
    <property type="molecule type" value="Genomic_DNA"/>
</dbReference>
<protein>
    <submittedName>
        <fullName evidence="1">Uncharacterized protein</fullName>
    </submittedName>
</protein>
<accession>A0A1V3X666</accession>
<comment type="caution">
    <text evidence="1">The sequence shown here is derived from an EMBL/GenBank/DDBJ whole genome shotgun (WGS) entry which is preliminary data.</text>
</comment>
<evidence type="ECO:0000313" key="1">
    <source>
        <dbReference type="EMBL" id="OOK74719.1"/>
    </source>
</evidence>
<organism evidence="1 2">
    <name type="scientific">Mycobacterium kansasii</name>
    <dbReference type="NCBI Taxonomy" id="1768"/>
    <lineage>
        <taxon>Bacteria</taxon>
        <taxon>Bacillati</taxon>
        <taxon>Actinomycetota</taxon>
        <taxon>Actinomycetes</taxon>
        <taxon>Mycobacteriales</taxon>
        <taxon>Mycobacteriaceae</taxon>
        <taxon>Mycobacterium</taxon>
    </lineage>
</organism>
<proteinExistence type="predicted"/>
<name>A0A1V3X666_MYCKA</name>
<evidence type="ECO:0000313" key="2">
    <source>
        <dbReference type="Proteomes" id="UP000188532"/>
    </source>
</evidence>